<dbReference type="OrthoDB" id="5586934at2759"/>
<comment type="caution">
    <text evidence="1">The sequence shown here is derived from an EMBL/GenBank/DDBJ whole genome shotgun (WGS) entry which is preliminary data.</text>
</comment>
<dbReference type="PANTHER" id="PTHR33802:SF1">
    <property type="entry name" value="XK-RELATED PROTEIN"/>
    <property type="match status" value="1"/>
</dbReference>
<proteinExistence type="predicted"/>
<sequence>MDSTESNQRKHKALKFLLIVVVSAIYTVFVGFSVYRSRSRGFFNFDNATTNDAILDYRLEINPSPWTFYVVWGCIYLWQFLWLGYSLATLCRSTDYGYLYVRPNVLPVGIFICFPLMNACSILWSFLYRSLYIPQACAVLALMAFLLYICVFFSVRALDKHGWKLVKQQKGADIWMIRIFFHNGLGMYATWCTIATLLNLATALVFWADLPNEAACTISLAILASELLVWFVVDITALDKYTRYLLTPYIVAVFALCGIIVQNWNPFTLNFIFNAVLLGVATVFLLVKFLIALVKCRRDPLDYKNTGASKSETSYYWRNLTYSDT</sequence>
<gene>
    <name evidence="1" type="ORF">OFUS_LOCUS4955</name>
</gene>
<evidence type="ECO:0000313" key="1">
    <source>
        <dbReference type="EMBL" id="CAH1777977.1"/>
    </source>
</evidence>
<protein>
    <submittedName>
        <fullName evidence="1">Uncharacterized protein</fullName>
    </submittedName>
</protein>
<organism evidence="1 2">
    <name type="scientific">Owenia fusiformis</name>
    <name type="common">Polychaete worm</name>
    <dbReference type="NCBI Taxonomy" id="6347"/>
    <lineage>
        <taxon>Eukaryota</taxon>
        <taxon>Metazoa</taxon>
        <taxon>Spiralia</taxon>
        <taxon>Lophotrochozoa</taxon>
        <taxon>Annelida</taxon>
        <taxon>Polychaeta</taxon>
        <taxon>Sedentaria</taxon>
        <taxon>Canalipalpata</taxon>
        <taxon>Sabellida</taxon>
        <taxon>Oweniida</taxon>
        <taxon>Oweniidae</taxon>
        <taxon>Owenia</taxon>
    </lineage>
</organism>
<evidence type="ECO:0000313" key="2">
    <source>
        <dbReference type="Proteomes" id="UP000749559"/>
    </source>
</evidence>
<reference evidence="1" key="1">
    <citation type="submission" date="2022-03" db="EMBL/GenBank/DDBJ databases">
        <authorList>
            <person name="Martin C."/>
        </authorList>
    </citation>
    <scope>NUCLEOTIDE SEQUENCE</scope>
</reference>
<dbReference type="AlphaFoldDB" id="A0A8J1XM95"/>
<dbReference type="EMBL" id="CAIIXF020000002">
    <property type="protein sequence ID" value="CAH1777977.1"/>
    <property type="molecule type" value="Genomic_DNA"/>
</dbReference>
<keyword evidence="2" id="KW-1185">Reference proteome</keyword>
<accession>A0A8J1XM95</accession>
<dbReference type="Proteomes" id="UP000749559">
    <property type="component" value="Unassembled WGS sequence"/>
</dbReference>
<name>A0A8J1XM95_OWEFU</name>
<dbReference type="PANTHER" id="PTHR33802">
    <property type="entry name" value="SI:CH211-161H7.5-RELATED"/>
    <property type="match status" value="1"/>
</dbReference>